<reference evidence="1 2" key="1">
    <citation type="submission" date="2014-04" db="EMBL/GenBank/DDBJ databases">
        <authorList>
            <consortium name="DOE Joint Genome Institute"/>
            <person name="Kuo A."/>
            <person name="Tarkka M."/>
            <person name="Buscot F."/>
            <person name="Kohler A."/>
            <person name="Nagy L.G."/>
            <person name="Floudas D."/>
            <person name="Copeland A."/>
            <person name="Barry K.W."/>
            <person name="Cichocki N."/>
            <person name="Veneault-Fourrey C."/>
            <person name="LaButti K."/>
            <person name="Lindquist E.A."/>
            <person name="Lipzen A."/>
            <person name="Lundell T."/>
            <person name="Morin E."/>
            <person name="Murat C."/>
            <person name="Sun H."/>
            <person name="Tunlid A."/>
            <person name="Henrissat B."/>
            <person name="Grigoriev I.V."/>
            <person name="Hibbett D.S."/>
            <person name="Martin F."/>
            <person name="Nordberg H.P."/>
            <person name="Cantor M.N."/>
            <person name="Hua S.X."/>
        </authorList>
    </citation>
    <scope>NUCLEOTIDE SEQUENCE [LARGE SCALE GENOMIC DNA]</scope>
    <source>
        <strain evidence="1 2">F 1598</strain>
    </source>
</reference>
<proteinExistence type="predicted"/>
<dbReference type="InParanoid" id="A0A0C3B8M6"/>
<dbReference type="OrthoDB" id="2972047at2759"/>
<reference evidence="2" key="2">
    <citation type="submission" date="2015-01" db="EMBL/GenBank/DDBJ databases">
        <title>Evolutionary Origins and Diversification of the Mycorrhizal Mutualists.</title>
        <authorList>
            <consortium name="DOE Joint Genome Institute"/>
            <consortium name="Mycorrhizal Genomics Consortium"/>
            <person name="Kohler A."/>
            <person name="Kuo A."/>
            <person name="Nagy L.G."/>
            <person name="Floudas D."/>
            <person name="Copeland A."/>
            <person name="Barry K.W."/>
            <person name="Cichocki N."/>
            <person name="Veneault-Fourrey C."/>
            <person name="LaButti K."/>
            <person name="Lindquist E.A."/>
            <person name="Lipzen A."/>
            <person name="Lundell T."/>
            <person name="Morin E."/>
            <person name="Murat C."/>
            <person name="Riley R."/>
            <person name="Ohm R."/>
            <person name="Sun H."/>
            <person name="Tunlid A."/>
            <person name="Henrissat B."/>
            <person name="Grigoriev I.V."/>
            <person name="Hibbett D.S."/>
            <person name="Martin F."/>
        </authorList>
    </citation>
    <scope>NUCLEOTIDE SEQUENCE [LARGE SCALE GENOMIC DNA]</scope>
    <source>
        <strain evidence="2">F 1598</strain>
    </source>
</reference>
<dbReference type="AlphaFoldDB" id="A0A0C3B8M6"/>
<name>A0A0C3B8M6_PILCF</name>
<evidence type="ECO:0000313" key="1">
    <source>
        <dbReference type="EMBL" id="KIM73652.1"/>
    </source>
</evidence>
<accession>A0A0C3B8M6</accession>
<gene>
    <name evidence="1" type="ORF">PILCRDRAFT_92965</name>
</gene>
<sequence>MSVLKSRFLGNLGVLIYIHYKGFSVVTSNSFTAVAILPTYHGHIIKFPNIDLVWTVDPTIVSRGQILLQPKSGNKTQLWALVRHHDTIDQPSNQLNIQARNSKEEERNLEFLRGIERLGGSAGYQEYFESLHMISNFTHSTTLTSKPFTNHINATGGLGSFFVYTIIQITAGGYTGKGSVWGVGFGGSRFGGNLTYDSWEELTSVKNDIQMSNLGFGVDGVFVQFFIDGNQVAYLKATGVGAGVLVGLSGTLTWSENS</sequence>
<evidence type="ECO:0000313" key="2">
    <source>
        <dbReference type="Proteomes" id="UP000054166"/>
    </source>
</evidence>
<dbReference type="HOGENOM" id="CLU_1078133_0_0_1"/>
<dbReference type="EMBL" id="KN833077">
    <property type="protein sequence ID" value="KIM73652.1"/>
    <property type="molecule type" value="Genomic_DNA"/>
</dbReference>
<organism evidence="1 2">
    <name type="scientific">Piloderma croceum (strain F 1598)</name>
    <dbReference type="NCBI Taxonomy" id="765440"/>
    <lineage>
        <taxon>Eukaryota</taxon>
        <taxon>Fungi</taxon>
        <taxon>Dikarya</taxon>
        <taxon>Basidiomycota</taxon>
        <taxon>Agaricomycotina</taxon>
        <taxon>Agaricomycetes</taxon>
        <taxon>Agaricomycetidae</taxon>
        <taxon>Atheliales</taxon>
        <taxon>Atheliaceae</taxon>
        <taxon>Piloderma</taxon>
    </lineage>
</organism>
<protein>
    <submittedName>
        <fullName evidence="1">Uncharacterized protein</fullName>
    </submittedName>
</protein>
<dbReference type="Proteomes" id="UP000054166">
    <property type="component" value="Unassembled WGS sequence"/>
</dbReference>
<keyword evidence="2" id="KW-1185">Reference proteome</keyword>